<feature type="domain" description="Phage capsid-like C-terminal" evidence="2">
    <location>
        <begin position="125"/>
        <end position="388"/>
    </location>
</feature>
<comment type="subcellular location">
    <subcellularLocation>
        <location evidence="1">Virion</location>
    </subcellularLocation>
</comment>
<organism evidence="3 4">
    <name type="scientific">Streptomyces bikiniensis</name>
    <dbReference type="NCBI Taxonomy" id="1896"/>
    <lineage>
        <taxon>Bacteria</taxon>
        <taxon>Bacillati</taxon>
        <taxon>Actinomycetota</taxon>
        <taxon>Actinomycetes</taxon>
        <taxon>Kitasatosporales</taxon>
        <taxon>Streptomycetaceae</taxon>
        <taxon>Streptomyces</taxon>
    </lineage>
</organism>
<dbReference type="Pfam" id="PF05065">
    <property type="entry name" value="Phage_capsid"/>
    <property type="match status" value="1"/>
</dbReference>
<evidence type="ECO:0000313" key="3">
    <source>
        <dbReference type="EMBL" id="MFI9118685.1"/>
    </source>
</evidence>
<dbReference type="Proteomes" id="UP001614391">
    <property type="component" value="Unassembled WGS sequence"/>
</dbReference>
<evidence type="ECO:0000259" key="2">
    <source>
        <dbReference type="Pfam" id="PF05065"/>
    </source>
</evidence>
<proteinExistence type="predicted"/>
<dbReference type="InterPro" id="IPR054612">
    <property type="entry name" value="Phage_capsid-like_C"/>
</dbReference>
<dbReference type="Gene3D" id="3.30.2320.10">
    <property type="entry name" value="hypothetical protein PF0899 domain"/>
    <property type="match status" value="1"/>
</dbReference>
<dbReference type="EMBL" id="JBITYT010000002">
    <property type="protein sequence ID" value="MFI9118685.1"/>
    <property type="molecule type" value="Genomic_DNA"/>
</dbReference>
<sequence length="391" mass="41360">MAQNYPAFQAAREELSQLLAEADDGQGGFDLAKIRSISGTKAEKLAKIKALSDRLAELKAMGDASGELSGDGAQAFKTGVTGSHKAATTSTAHGARQWAQDAAQALTKAAEKHGVKALTSGSVDAPTMVRTGLFAMPSNPARLLDLIVDVQSVPGNEFEYLQQTVRTDNAAAVVDAATKPTSIYTVASIQDRVRVYAHLSEPIPLRLFADHKDLRPFLESEMTRGVLDALEEDIVSGAVAGENVVGILNTTGIGTTAYATSVPVTLRKALTAMQTAHEAPTAWALNPADAEALDLLLTADGEYVGSSADGQFAYSNIFGQIPRVITTSVPAGTALLADWSQCRLYVREGTRIDVDSSGALFDTNRAKFRAEGRFGFAVNRPSAFRVVDLTA</sequence>
<dbReference type="Gene3D" id="3.30.2400.10">
    <property type="entry name" value="Major capsid protein gp5"/>
    <property type="match status" value="1"/>
</dbReference>
<dbReference type="RefSeq" id="WP_399610917.1">
    <property type="nucleotide sequence ID" value="NZ_JBITYT010000002.1"/>
</dbReference>
<gene>
    <name evidence="3" type="ORF">ACIGW0_04625</name>
</gene>
<reference evidence="3 4" key="1">
    <citation type="submission" date="2024-10" db="EMBL/GenBank/DDBJ databases">
        <title>The Natural Products Discovery Center: Release of the First 8490 Sequenced Strains for Exploring Actinobacteria Biosynthetic Diversity.</title>
        <authorList>
            <person name="Kalkreuter E."/>
            <person name="Kautsar S.A."/>
            <person name="Yang D."/>
            <person name="Bader C.D."/>
            <person name="Teijaro C.N."/>
            <person name="Fluegel L."/>
            <person name="Davis C.M."/>
            <person name="Simpson J.R."/>
            <person name="Lauterbach L."/>
            <person name="Steele A.D."/>
            <person name="Gui C."/>
            <person name="Meng S."/>
            <person name="Li G."/>
            <person name="Viehrig K."/>
            <person name="Ye F."/>
            <person name="Su P."/>
            <person name="Kiefer A.F."/>
            <person name="Nichols A."/>
            <person name="Cepeda A.J."/>
            <person name="Yan W."/>
            <person name="Fan B."/>
            <person name="Jiang Y."/>
            <person name="Adhikari A."/>
            <person name="Zheng C.-J."/>
            <person name="Schuster L."/>
            <person name="Cowan T.M."/>
            <person name="Smanski M.J."/>
            <person name="Chevrette M.G."/>
            <person name="De Carvalho L.P.S."/>
            <person name="Shen B."/>
        </authorList>
    </citation>
    <scope>NUCLEOTIDE SEQUENCE [LARGE SCALE GENOMIC DNA]</scope>
    <source>
        <strain evidence="3 4">NPDC053346</strain>
    </source>
</reference>
<dbReference type="NCBIfam" id="TIGR01554">
    <property type="entry name" value="major_cap_HK97"/>
    <property type="match status" value="1"/>
</dbReference>
<dbReference type="SUPFAM" id="SSF56563">
    <property type="entry name" value="Major capsid protein gp5"/>
    <property type="match status" value="1"/>
</dbReference>
<evidence type="ECO:0000256" key="1">
    <source>
        <dbReference type="ARBA" id="ARBA00004328"/>
    </source>
</evidence>
<protein>
    <submittedName>
        <fullName evidence="3">Phage major capsid protein</fullName>
    </submittedName>
</protein>
<name>A0ABW8CQM1_STRBI</name>
<keyword evidence="4" id="KW-1185">Reference proteome</keyword>
<comment type="caution">
    <text evidence="3">The sequence shown here is derived from an EMBL/GenBank/DDBJ whole genome shotgun (WGS) entry which is preliminary data.</text>
</comment>
<dbReference type="InterPro" id="IPR024455">
    <property type="entry name" value="Phage_capsid"/>
</dbReference>
<evidence type="ECO:0000313" key="4">
    <source>
        <dbReference type="Proteomes" id="UP001614391"/>
    </source>
</evidence>
<accession>A0ABW8CQM1</accession>